<dbReference type="Proteomes" id="UP000597656">
    <property type="component" value="Unassembled WGS sequence"/>
</dbReference>
<proteinExistence type="predicted"/>
<name>A0ABQ2HG02_9PSEU</name>
<accession>A0ABQ2HG02</accession>
<comment type="caution">
    <text evidence="1">The sequence shown here is derived from an EMBL/GenBank/DDBJ whole genome shotgun (WGS) entry which is preliminary data.</text>
</comment>
<reference evidence="2" key="1">
    <citation type="journal article" date="2019" name="Int. J. Syst. Evol. Microbiol.">
        <title>The Global Catalogue of Microorganisms (GCM) 10K type strain sequencing project: providing services to taxonomists for standard genome sequencing and annotation.</title>
        <authorList>
            <consortium name="The Broad Institute Genomics Platform"/>
            <consortium name="The Broad Institute Genome Sequencing Center for Infectious Disease"/>
            <person name="Wu L."/>
            <person name="Ma J."/>
        </authorList>
    </citation>
    <scope>NUCLEOTIDE SEQUENCE [LARGE SCALE GENOMIC DNA]</scope>
    <source>
        <strain evidence="2">CGMCC 4.7319</strain>
    </source>
</reference>
<gene>
    <name evidence="1" type="ORF">GCM10011609_14040</name>
</gene>
<protein>
    <recommendedName>
        <fullName evidence="3">Secreted protein</fullName>
    </recommendedName>
</protein>
<organism evidence="1 2">
    <name type="scientific">Lentzea pudingi</name>
    <dbReference type="NCBI Taxonomy" id="1789439"/>
    <lineage>
        <taxon>Bacteria</taxon>
        <taxon>Bacillati</taxon>
        <taxon>Actinomycetota</taxon>
        <taxon>Actinomycetes</taxon>
        <taxon>Pseudonocardiales</taxon>
        <taxon>Pseudonocardiaceae</taxon>
        <taxon>Lentzea</taxon>
    </lineage>
</organism>
<sequence>MRAFLIVLVVVPCSLLATLAVIGYKLLHAFPVQQGVEAPSTAPPEPSVHGLGVSRTKEGGWTLLTYWQMKDAGGPATCAVAHDRYAYPTIHDTGRSAMTLAMTPRSDQAVTLTEVRVRVVSTEPLPPAPHHLAHCAGDDRPPVVRAEGRDGEVVNAGVPAREVGPDGFRQDIAVEVTGTRTARWQVEVDLTIDGVPVTKVITKDESSRPLVTAPVPADVAGHTVWCDHAFRVGERC</sequence>
<evidence type="ECO:0000313" key="1">
    <source>
        <dbReference type="EMBL" id="GGM79462.1"/>
    </source>
</evidence>
<dbReference type="RefSeq" id="WP_189153802.1">
    <property type="nucleotide sequence ID" value="NZ_BMNC01000002.1"/>
</dbReference>
<evidence type="ECO:0008006" key="3">
    <source>
        <dbReference type="Google" id="ProtNLM"/>
    </source>
</evidence>
<dbReference type="EMBL" id="BMNC01000002">
    <property type="protein sequence ID" value="GGM79462.1"/>
    <property type="molecule type" value="Genomic_DNA"/>
</dbReference>
<evidence type="ECO:0000313" key="2">
    <source>
        <dbReference type="Proteomes" id="UP000597656"/>
    </source>
</evidence>
<keyword evidence="2" id="KW-1185">Reference proteome</keyword>